<dbReference type="InterPro" id="IPR016181">
    <property type="entry name" value="Acyl_CoA_acyltransferase"/>
</dbReference>
<dbReference type="OrthoDB" id="630895at2759"/>
<name>A0A0D6EGB9_SPOSA</name>
<organism evidence="2 3">
    <name type="scientific">Sporidiobolus salmonicolor</name>
    <name type="common">Yeast-like fungus</name>
    <name type="synonym">Sporobolomyces salmonicolor</name>
    <dbReference type="NCBI Taxonomy" id="5005"/>
    <lineage>
        <taxon>Eukaryota</taxon>
        <taxon>Fungi</taxon>
        <taxon>Dikarya</taxon>
        <taxon>Basidiomycota</taxon>
        <taxon>Pucciniomycotina</taxon>
        <taxon>Microbotryomycetes</taxon>
        <taxon>Sporidiobolales</taxon>
        <taxon>Sporidiobolaceae</taxon>
        <taxon>Sporobolomyces</taxon>
    </lineage>
</organism>
<dbReference type="Proteomes" id="UP000243876">
    <property type="component" value="Unassembled WGS sequence"/>
</dbReference>
<dbReference type="EMBL" id="CENE01000002">
    <property type="protein sequence ID" value="CEQ39019.1"/>
    <property type="molecule type" value="Genomic_DNA"/>
</dbReference>
<dbReference type="SUPFAM" id="SSF55729">
    <property type="entry name" value="Acyl-CoA N-acyltransferases (Nat)"/>
    <property type="match status" value="1"/>
</dbReference>
<dbReference type="GO" id="GO:0016747">
    <property type="term" value="F:acyltransferase activity, transferring groups other than amino-acyl groups"/>
    <property type="evidence" value="ECO:0007669"/>
    <property type="project" value="InterPro"/>
</dbReference>
<sequence length="393" mass="42515">TSWKDFCTPACKVEIITPRLRALPSSSAPSPSDDSPEPDSRGIAHDCIRLCKGLRPVELGDNPRIFKIKNDRLVSSTQLYGEVNDPDDCLTYFTKGYIANQVPVLDSTGSHGNGRLRYVFAIEPRVGKDSKRMVEKKASYAGVRHDLDENGYIGNIAIELTATGTSASGYGTADIGVEPRLGEVFYYPTRDEFADVAEAVLSLSHIPPLPPSFWRQGIMSETIKAVLAFVFQDLGLPAAVVDPQAKNPSSIRLAEKAGFTYVQDKKSFAGTLQKVYRLTAEEWEKGRKKKKKKSKAKNVEAVVATEPGEGTEPEEAFETGRQKCCRWCQTPTSNATLGCSGCDWAAWCSPACKIADLTYRAGHAAACPGKGGSPEKAAAAVAREASIIIASCI</sequence>
<dbReference type="PANTHER" id="PTHR43792">
    <property type="entry name" value="GNAT FAMILY, PUTATIVE (AFU_ORTHOLOGUE AFUA_3G00765)-RELATED-RELATED"/>
    <property type="match status" value="1"/>
</dbReference>
<protein>
    <submittedName>
        <fullName evidence="2">SPOSA6832_00516-mRNA-1:cds</fullName>
    </submittedName>
</protein>
<dbReference type="Gene3D" id="3.40.630.30">
    <property type="match status" value="1"/>
</dbReference>
<evidence type="ECO:0000313" key="2">
    <source>
        <dbReference type="EMBL" id="CEQ39019.1"/>
    </source>
</evidence>
<dbReference type="InterPro" id="IPR051531">
    <property type="entry name" value="N-acetyltransferase"/>
</dbReference>
<feature type="non-terminal residue" evidence="2">
    <location>
        <position position="1"/>
    </location>
</feature>
<proteinExistence type="predicted"/>
<dbReference type="SUPFAM" id="SSF144232">
    <property type="entry name" value="HIT/MYND zinc finger-like"/>
    <property type="match status" value="1"/>
</dbReference>
<reference evidence="3" key="1">
    <citation type="submission" date="2015-02" db="EMBL/GenBank/DDBJ databases">
        <authorList>
            <person name="Gon?alves P."/>
        </authorList>
    </citation>
    <scope>NUCLEOTIDE SEQUENCE [LARGE SCALE GENOMIC DNA]</scope>
</reference>
<keyword evidence="3" id="KW-1185">Reference proteome</keyword>
<dbReference type="InterPro" id="IPR000182">
    <property type="entry name" value="GNAT_dom"/>
</dbReference>
<dbReference type="AlphaFoldDB" id="A0A0D6EGB9"/>
<feature type="domain" description="N-acetyltransferase" evidence="1">
    <location>
        <begin position="211"/>
        <end position="260"/>
    </location>
</feature>
<evidence type="ECO:0000259" key="1">
    <source>
        <dbReference type="Pfam" id="PF13302"/>
    </source>
</evidence>
<dbReference type="PANTHER" id="PTHR43792:SF15">
    <property type="entry name" value="MYND-TYPE DOMAIN-CONTAINING PROTEIN"/>
    <property type="match status" value="1"/>
</dbReference>
<evidence type="ECO:0000313" key="3">
    <source>
        <dbReference type="Proteomes" id="UP000243876"/>
    </source>
</evidence>
<accession>A0A0D6EGB9</accession>
<dbReference type="Pfam" id="PF13302">
    <property type="entry name" value="Acetyltransf_3"/>
    <property type="match status" value="1"/>
</dbReference>
<gene>
    <name evidence="2" type="primary">SPOSA6832_00516</name>
</gene>